<comment type="caution">
    <text evidence="1">The sequence shown here is derived from an EMBL/GenBank/DDBJ whole genome shotgun (WGS) entry which is preliminary data.</text>
</comment>
<dbReference type="Proteomes" id="UP001596263">
    <property type="component" value="Unassembled WGS sequence"/>
</dbReference>
<reference evidence="2" key="1">
    <citation type="journal article" date="2019" name="Int. J. Syst. Evol. Microbiol.">
        <title>The Global Catalogue of Microorganisms (GCM) 10K type strain sequencing project: providing services to taxonomists for standard genome sequencing and annotation.</title>
        <authorList>
            <consortium name="The Broad Institute Genomics Platform"/>
            <consortium name="The Broad Institute Genome Sequencing Center for Infectious Disease"/>
            <person name="Wu L."/>
            <person name="Ma J."/>
        </authorList>
    </citation>
    <scope>NUCLEOTIDE SEQUENCE [LARGE SCALE GENOMIC DNA]</scope>
    <source>
        <strain evidence="2">KCTC 42586</strain>
    </source>
</reference>
<evidence type="ECO:0000313" key="1">
    <source>
        <dbReference type="EMBL" id="MFC5216173.1"/>
    </source>
</evidence>
<protein>
    <submittedName>
        <fullName evidence="1">Uncharacterized protein</fullName>
    </submittedName>
</protein>
<proteinExistence type="predicted"/>
<accession>A0ABW0CLS1</accession>
<gene>
    <name evidence="1" type="ORF">ACFPQ9_20230</name>
</gene>
<sequence length="81" mass="9475">MSRRENGGPWVNTSHAADWLSQPRGQVRAFAFHLRMEGKLPGAWDYDPSMRPKTALDQQFIFDNWPEWAEAWSAWRSRVGK</sequence>
<name>A0ABW0CLS1_STRCD</name>
<organism evidence="1 2">
    <name type="scientific">Streptomyces coerulescens</name>
    <dbReference type="NCBI Taxonomy" id="29304"/>
    <lineage>
        <taxon>Bacteria</taxon>
        <taxon>Bacillati</taxon>
        <taxon>Actinomycetota</taxon>
        <taxon>Actinomycetes</taxon>
        <taxon>Kitasatosporales</taxon>
        <taxon>Streptomycetaceae</taxon>
        <taxon>Streptomyces</taxon>
    </lineage>
</organism>
<evidence type="ECO:0000313" key="2">
    <source>
        <dbReference type="Proteomes" id="UP001596263"/>
    </source>
</evidence>
<keyword evidence="2" id="KW-1185">Reference proteome</keyword>
<dbReference type="RefSeq" id="WP_380854750.1">
    <property type="nucleotide sequence ID" value="NZ_JBHSKM010000012.1"/>
</dbReference>
<dbReference type="EMBL" id="JBHSKM010000012">
    <property type="protein sequence ID" value="MFC5216173.1"/>
    <property type="molecule type" value="Genomic_DNA"/>
</dbReference>